<dbReference type="Proteomes" id="UP000225706">
    <property type="component" value="Unassembled WGS sequence"/>
</dbReference>
<dbReference type="InterPro" id="IPR043502">
    <property type="entry name" value="DNA/RNA_pol_sf"/>
</dbReference>
<name>A0A2B4RNP8_STYPI</name>
<evidence type="ECO:0000313" key="2">
    <source>
        <dbReference type="Proteomes" id="UP000225706"/>
    </source>
</evidence>
<gene>
    <name evidence="1" type="ORF">AWC38_SpisGene16828</name>
</gene>
<dbReference type="PANTHER" id="PTHR47331:SF1">
    <property type="entry name" value="GAG-LIKE PROTEIN"/>
    <property type="match status" value="1"/>
</dbReference>
<dbReference type="AlphaFoldDB" id="A0A2B4RNP8"/>
<dbReference type="Pfam" id="PF05380">
    <property type="entry name" value="Peptidase_A17"/>
    <property type="match status" value="1"/>
</dbReference>
<evidence type="ECO:0000313" key="1">
    <source>
        <dbReference type="EMBL" id="PFX18796.1"/>
    </source>
</evidence>
<organism evidence="1 2">
    <name type="scientific">Stylophora pistillata</name>
    <name type="common">Smooth cauliflower coral</name>
    <dbReference type="NCBI Taxonomy" id="50429"/>
    <lineage>
        <taxon>Eukaryota</taxon>
        <taxon>Metazoa</taxon>
        <taxon>Cnidaria</taxon>
        <taxon>Anthozoa</taxon>
        <taxon>Hexacorallia</taxon>
        <taxon>Scleractinia</taxon>
        <taxon>Astrocoeniina</taxon>
        <taxon>Pocilloporidae</taxon>
        <taxon>Stylophora</taxon>
    </lineage>
</organism>
<dbReference type="PANTHER" id="PTHR47331">
    <property type="entry name" value="PHD-TYPE DOMAIN-CONTAINING PROTEIN"/>
    <property type="match status" value="1"/>
</dbReference>
<sequence length="539" mass="61806">MAEKRLRSDEKKLMQDKSLAHAYQSTIDDYIRKGYIREVPEMEPKPATEWFLPHFPVVRPEKSTTKVRIVFDGSAQQDGKSLNTESLPEFNMKTYPLGARAVLEHCYMDDLMLSTPTVEEAKETRKQLTELSDKAGFYIRKSKLLMQKAWLEAGAWDDLLPKHHQQEWIKWFRELSDLKLVKIPRCLKDPVAKVVELSIHTFTDASESAYAAAVYARHVYENDDVTVRLIASKFRLAPLKAVSIPRLELLGALIGTRLTMQICSALKISTDEVTYWVDSMNVGYWIRGQSREYKPFIAHRVGEIHECSAPSQWRYVPTNANPADYGTRGLAVEDLASTGQWWNGPEFLKRAEEEWPECKFDPPTSEEGLELKRGKEISAKETCSYATIKEGGENIDSEIASEEGVWRLNPSRYSKWFRVKRKGDLEFGLSLVRVRAWVHRFNANCRRPADQRLKGELTPFELSDAEEAIVREVQTKTYGAEMEALRKIKQIPRQSTLAPLNPVLLNGILRSKTRLQNADDLLYEVKCPIILPKEIKSPD</sequence>
<accession>A0A2B4RNP8</accession>
<proteinExistence type="predicted"/>
<dbReference type="SUPFAM" id="SSF56672">
    <property type="entry name" value="DNA/RNA polymerases"/>
    <property type="match status" value="1"/>
</dbReference>
<dbReference type="STRING" id="50429.A0A2B4RNP8"/>
<reference evidence="2" key="1">
    <citation type="journal article" date="2017" name="bioRxiv">
        <title>Comparative analysis of the genomes of Stylophora pistillata and Acropora digitifera provides evidence for extensive differences between species of corals.</title>
        <authorList>
            <person name="Voolstra C.R."/>
            <person name="Li Y."/>
            <person name="Liew Y.J."/>
            <person name="Baumgarten S."/>
            <person name="Zoccola D."/>
            <person name="Flot J.-F."/>
            <person name="Tambutte S."/>
            <person name="Allemand D."/>
            <person name="Aranda M."/>
        </authorList>
    </citation>
    <scope>NUCLEOTIDE SEQUENCE [LARGE SCALE GENOMIC DNA]</scope>
</reference>
<keyword evidence="2" id="KW-1185">Reference proteome</keyword>
<dbReference type="InterPro" id="IPR008042">
    <property type="entry name" value="Retrotrans_Pao"/>
</dbReference>
<protein>
    <submittedName>
        <fullName evidence="1">Uncharacterized protein</fullName>
    </submittedName>
</protein>
<dbReference type="OrthoDB" id="6424437at2759"/>
<dbReference type="EMBL" id="LSMT01000392">
    <property type="protein sequence ID" value="PFX18796.1"/>
    <property type="molecule type" value="Genomic_DNA"/>
</dbReference>
<comment type="caution">
    <text evidence="1">The sequence shown here is derived from an EMBL/GenBank/DDBJ whole genome shotgun (WGS) entry which is preliminary data.</text>
</comment>